<sequence length="551" mass="59930">MSAIMKTDPSGFRIRWSDEMAARYRREGYWRESTLVDAARAAVAEDPARVLLIEGETRLTRGQAWDQSLRLAAFFLSRGLKPGDVVAFQLPNWIEASIIALAARMTGLIVNPIPPIYRGSELGYILADCGAKLIFVPHVFRKHDHKATVEALRGDLPALRDIVVVRGAGDPGWDEAIAFPPADEADLPAVDPSAVMMVMYTSGTTGKPKGVLHTHYGFDHRVRGMGEAWGIGPDDVVFMPSPVTHITGAFWAFDMPWVFGSQSVLIDVWQADDGIACIARNRCTVSGGATPFLQQFLDVAQSTPDALSSLRLFFCGGTTVSPDLIREASAAFPDCLFFRAYGSTEMTTATLGIRSRDQVALGAETDGEIVYPTEIRIVDPEGDAPVADGTEGEILIRGPEGFVGYLHPADNEGAFDDDGFFRMGDLGVRVHGDYLVITGRKKDIIIRSGENISPKEVEDLLFTHPAVAEVAIVAMPSAATGEKGCAFIIPRPGQTIDLPEIRRFLDTAGLARQKYPEHVVLVDDLPRVPSGKVKKDVLRIRAREIAEGESA</sequence>
<dbReference type="InterPro" id="IPR045851">
    <property type="entry name" value="AMP-bd_C_sf"/>
</dbReference>
<feature type="domain" description="AMP-binding enzyme C-terminal" evidence="4">
    <location>
        <begin position="456"/>
        <end position="532"/>
    </location>
</feature>
<evidence type="ECO:0000256" key="2">
    <source>
        <dbReference type="ARBA" id="ARBA00022598"/>
    </source>
</evidence>
<dbReference type="OrthoDB" id="9803968at2"/>
<gene>
    <name evidence="5" type="ORF">FOY91_03695</name>
</gene>
<dbReference type="PANTHER" id="PTHR43201:SF5">
    <property type="entry name" value="MEDIUM-CHAIN ACYL-COA LIGASE ACSF2, MITOCHONDRIAL"/>
    <property type="match status" value="1"/>
</dbReference>
<dbReference type="GO" id="GO:0006631">
    <property type="term" value="P:fatty acid metabolic process"/>
    <property type="evidence" value="ECO:0007669"/>
    <property type="project" value="TreeGrafter"/>
</dbReference>
<dbReference type="InterPro" id="IPR025110">
    <property type="entry name" value="AMP-bd_C"/>
</dbReference>
<dbReference type="Pfam" id="PF13193">
    <property type="entry name" value="AMP-binding_C"/>
    <property type="match status" value="1"/>
</dbReference>
<dbReference type="InterPro" id="IPR020845">
    <property type="entry name" value="AMP-binding_CS"/>
</dbReference>
<dbReference type="AlphaFoldDB" id="A0A558RBA7"/>
<evidence type="ECO:0000259" key="4">
    <source>
        <dbReference type="Pfam" id="PF13193"/>
    </source>
</evidence>
<protein>
    <submittedName>
        <fullName evidence="5">AMP-binding protein</fullName>
    </submittedName>
</protein>
<dbReference type="Pfam" id="PF00501">
    <property type="entry name" value="AMP-binding"/>
    <property type="match status" value="1"/>
</dbReference>
<dbReference type="GO" id="GO:0031956">
    <property type="term" value="F:medium-chain fatty acid-CoA ligase activity"/>
    <property type="evidence" value="ECO:0007669"/>
    <property type="project" value="TreeGrafter"/>
</dbReference>
<comment type="caution">
    <text evidence="5">The sequence shown here is derived from an EMBL/GenBank/DDBJ whole genome shotgun (WGS) entry which is preliminary data.</text>
</comment>
<keyword evidence="2" id="KW-0436">Ligase</keyword>
<accession>A0A558RBA7</accession>
<evidence type="ECO:0000313" key="5">
    <source>
        <dbReference type="EMBL" id="TVV76643.1"/>
    </source>
</evidence>
<dbReference type="PANTHER" id="PTHR43201">
    <property type="entry name" value="ACYL-COA SYNTHETASE"/>
    <property type="match status" value="1"/>
</dbReference>
<dbReference type="InterPro" id="IPR000873">
    <property type="entry name" value="AMP-dep_synth/lig_dom"/>
</dbReference>
<comment type="similarity">
    <text evidence="1">Belongs to the ATP-dependent AMP-binding enzyme family.</text>
</comment>
<evidence type="ECO:0000259" key="3">
    <source>
        <dbReference type="Pfam" id="PF00501"/>
    </source>
</evidence>
<evidence type="ECO:0000256" key="1">
    <source>
        <dbReference type="ARBA" id="ARBA00006432"/>
    </source>
</evidence>
<name>A0A558RBA7_9SPHN</name>
<dbReference type="InterPro" id="IPR042099">
    <property type="entry name" value="ANL_N_sf"/>
</dbReference>
<dbReference type="Gene3D" id="3.40.50.12780">
    <property type="entry name" value="N-terminal domain of ligase-like"/>
    <property type="match status" value="1"/>
</dbReference>
<keyword evidence="6" id="KW-1185">Reference proteome</keyword>
<organism evidence="5 6">
    <name type="scientific">Alterirhizorhabdus solaris</name>
    <dbReference type="NCBI Taxonomy" id="2529389"/>
    <lineage>
        <taxon>Bacteria</taxon>
        <taxon>Pseudomonadati</taxon>
        <taxon>Pseudomonadota</taxon>
        <taxon>Alphaproteobacteria</taxon>
        <taxon>Sphingomonadales</taxon>
        <taxon>Rhizorhabdaceae</taxon>
        <taxon>Alterirhizorhabdus</taxon>
    </lineage>
</organism>
<feature type="domain" description="AMP-dependent synthetase/ligase" evidence="3">
    <location>
        <begin position="41"/>
        <end position="406"/>
    </location>
</feature>
<evidence type="ECO:0000313" key="6">
    <source>
        <dbReference type="Proteomes" id="UP000318681"/>
    </source>
</evidence>
<dbReference type="EMBL" id="VNIM01000008">
    <property type="protein sequence ID" value="TVV76643.1"/>
    <property type="molecule type" value="Genomic_DNA"/>
</dbReference>
<dbReference type="Proteomes" id="UP000318681">
    <property type="component" value="Unassembled WGS sequence"/>
</dbReference>
<dbReference type="Gene3D" id="3.30.300.30">
    <property type="match status" value="1"/>
</dbReference>
<dbReference type="PROSITE" id="PS00455">
    <property type="entry name" value="AMP_BINDING"/>
    <property type="match status" value="1"/>
</dbReference>
<dbReference type="SUPFAM" id="SSF56801">
    <property type="entry name" value="Acetyl-CoA synthetase-like"/>
    <property type="match status" value="1"/>
</dbReference>
<proteinExistence type="inferred from homology"/>
<reference evidence="5 6" key="1">
    <citation type="submission" date="2019-07" db="EMBL/GenBank/DDBJ databases">
        <title>Sphingomonas solaris sp. nov., isolated from a solar panel from Boston, Massachusetts.</title>
        <authorList>
            <person name="Tanner K."/>
            <person name="Pascual J."/>
            <person name="Mancuso C."/>
            <person name="Pereto J."/>
            <person name="Khalil A."/>
            <person name="Vilanova C."/>
        </authorList>
    </citation>
    <scope>NUCLEOTIDE SEQUENCE [LARGE SCALE GENOMIC DNA]</scope>
    <source>
        <strain evidence="5 6">R4DWN</strain>
    </source>
</reference>